<evidence type="ECO:0000313" key="4">
    <source>
        <dbReference type="EMBL" id="HIY91332.1"/>
    </source>
</evidence>
<protein>
    <submittedName>
        <fullName evidence="4">DUF87 domain-containing protein</fullName>
    </submittedName>
</protein>
<gene>
    <name evidence="4" type="ORF">H9820_00120</name>
</gene>
<comment type="caution">
    <text evidence="4">The sequence shown here is derived from an EMBL/GenBank/DDBJ whole genome shotgun (WGS) entry which is preliminary data.</text>
</comment>
<dbReference type="InterPro" id="IPR051162">
    <property type="entry name" value="T4SS_component"/>
</dbReference>
<dbReference type="InterPro" id="IPR027417">
    <property type="entry name" value="P-loop_NTPase"/>
</dbReference>
<dbReference type="Gene3D" id="3.40.50.300">
    <property type="entry name" value="P-loop containing nucleotide triphosphate hydrolases"/>
    <property type="match status" value="1"/>
</dbReference>
<accession>A0A9D1ZJT7</accession>
<reference evidence="4" key="1">
    <citation type="journal article" date="2021" name="PeerJ">
        <title>Extensive microbial diversity within the chicken gut microbiome revealed by metagenomics and culture.</title>
        <authorList>
            <person name="Gilroy R."/>
            <person name="Ravi A."/>
            <person name="Getino M."/>
            <person name="Pursley I."/>
            <person name="Horton D.L."/>
            <person name="Alikhan N.F."/>
            <person name="Baker D."/>
            <person name="Gharbi K."/>
            <person name="Hall N."/>
            <person name="Watson M."/>
            <person name="Adriaenssens E.M."/>
            <person name="Foster-Nyarko E."/>
            <person name="Jarju S."/>
            <person name="Secka A."/>
            <person name="Antonio M."/>
            <person name="Oren A."/>
            <person name="Chaudhuri R.R."/>
            <person name="La Ragione R."/>
            <person name="Hildebrand F."/>
            <person name="Pallen M.J."/>
        </authorList>
    </citation>
    <scope>NUCLEOTIDE SEQUENCE</scope>
    <source>
        <strain evidence="4">3204</strain>
    </source>
</reference>
<evidence type="ECO:0000259" key="2">
    <source>
        <dbReference type="Pfam" id="PF03135"/>
    </source>
</evidence>
<name>A0A9D1ZJT7_9LACO</name>
<dbReference type="Gene3D" id="1.10.8.730">
    <property type="match status" value="1"/>
</dbReference>
<organism evidence="4 5">
    <name type="scientific">Candidatus Companilactobacillus pullicola</name>
    <dbReference type="NCBI Taxonomy" id="2838523"/>
    <lineage>
        <taxon>Bacteria</taxon>
        <taxon>Bacillati</taxon>
        <taxon>Bacillota</taxon>
        <taxon>Bacilli</taxon>
        <taxon>Lactobacillales</taxon>
        <taxon>Lactobacillaceae</taxon>
        <taxon>Companilactobacillus</taxon>
    </lineage>
</organism>
<dbReference type="AlphaFoldDB" id="A0A9D1ZJT7"/>
<dbReference type="CDD" id="cd01127">
    <property type="entry name" value="TrwB_TraG_TraD_VirD4"/>
    <property type="match status" value="2"/>
</dbReference>
<dbReference type="Pfam" id="PF19044">
    <property type="entry name" value="P-loop_TraG"/>
    <property type="match status" value="1"/>
</dbReference>
<feature type="domain" description="CagE TrbE VirB component of type IV transporter system central" evidence="2">
    <location>
        <begin position="42"/>
        <end position="206"/>
    </location>
</feature>
<dbReference type="Pfam" id="PF03135">
    <property type="entry name" value="CagE_TrbE_VirB"/>
    <property type="match status" value="1"/>
</dbReference>
<comment type="similarity">
    <text evidence="1">Belongs to the TrbE/VirB4 family.</text>
</comment>
<feature type="domain" description="TraG P-loop" evidence="3">
    <location>
        <begin position="256"/>
        <end position="565"/>
    </location>
</feature>
<dbReference type="PANTHER" id="PTHR30121:SF6">
    <property type="entry name" value="SLR6007 PROTEIN"/>
    <property type="match status" value="1"/>
</dbReference>
<dbReference type="Proteomes" id="UP000824013">
    <property type="component" value="Unassembled WGS sequence"/>
</dbReference>
<evidence type="ECO:0000256" key="1">
    <source>
        <dbReference type="ARBA" id="ARBA00006512"/>
    </source>
</evidence>
<dbReference type="InterPro" id="IPR018145">
    <property type="entry name" value="CagE_TrbE_VirB_cntrl_dom"/>
</dbReference>
<evidence type="ECO:0000313" key="5">
    <source>
        <dbReference type="Proteomes" id="UP000824013"/>
    </source>
</evidence>
<evidence type="ECO:0000259" key="3">
    <source>
        <dbReference type="Pfam" id="PF19044"/>
    </source>
</evidence>
<reference evidence="4" key="2">
    <citation type="submission" date="2021-04" db="EMBL/GenBank/DDBJ databases">
        <authorList>
            <person name="Gilroy R."/>
        </authorList>
    </citation>
    <scope>NUCLEOTIDE SEQUENCE</scope>
    <source>
        <strain evidence="4">3204</strain>
    </source>
</reference>
<dbReference type="PANTHER" id="PTHR30121">
    <property type="entry name" value="UNCHARACTERIZED PROTEIN YJGR-RELATED"/>
    <property type="match status" value="1"/>
</dbReference>
<dbReference type="SUPFAM" id="SSF52540">
    <property type="entry name" value="P-loop containing nucleoside triphosphate hydrolases"/>
    <property type="match status" value="1"/>
</dbReference>
<proteinExistence type="inferred from homology"/>
<dbReference type="GO" id="GO:0005524">
    <property type="term" value="F:ATP binding"/>
    <property type="evidence" value="ECO:0007669"/>
    <property type="project" value="InterPro"/>
</dbReference>
<sequence length="657" mass="76208">MSLGDRVIDFFMGKKSEEPVSEKKSKDIDFVKALNQDDLHAIFPFAWEQYPTKVQTGENYVRVLAVADYPKRVYGNWLSELRRKKGVIDIVQYVDSANNQSMIDYYRKTIQNKEAEKLQVHDPYKLKILDSYIKSANQQLDKYLDNQATFVYQHMLIYLRAKSEKELDDLTDKVKNTLIKLQMKPLVPVKATFQAFWSAMPINTNLLSEYTYRESNTDVASSMFPFDNPEILDLKPRSDIEGINQDTGSLIAIDKFDRNKTLNQNEVIIGTSGVGKTTYMIQKILRYAVQGYKIYIIDPENEYSKIVEKLGGAVLHLSSNSSHKINPLQIFSEELISEDEKADSMYKLVNEKIQRLKGFLETLKPDINQVEKAIMDDIFQQAYKTSGILQYRHIDEIKAEQWPTLKNVYDELEKLKSSNAERFERVKDLYYILGSYVNGSNTLFNGITSVDLKSNIVSFDLKPLQSEHEVQAGAYLVTFQFLWDEITKERTQRKKLFVDEFHFLTLHKQSATFFHQAYKRFRKYNAGAIAGTQQIQDVIEGHTDNGMNIGEAIIGNSFTKVFFGLDGKGVDEVIAKLHMKFSDKERKLLNHRRQGQCLMIYGGQRAFMNVELTEEELRLVDPEAYMKKYEREDDEQPDYTKRITFTPTELAELRDEQ</sequence>
<dbReference type="EMBL" id="DXCM01000002">
    <property type="protein sequence ID" value="HIY91332.1"/>
    <property type="molecule type" value="Genomic_DNA"/>
</dbReference>
<dbReference type="InterPro" id="IPR043964">
    <property type="entry name" value="P-loop_TraG"/>
</dbReference>